<dbReference type="GO" id="GO:0042597">
    <property type="term" value="C:periplasmic space"/>
    <property type="evidence" value="ECO:0007669"/>
    <property type="project" value="InterPro"/>
</dbReference>
<reference evidence="3" key="1">
    <citation type="submission" date="2017-08" db="EMBL/GenBank/DDBJ databases">
        <authorList>
            <person name="Imhoff J.F."/>
            <person name="Rahn T."/>
            <person name="Kuenzel S."/>
            <person name="Neulinger S.C."/>
        </authorList>
    </citation>
    <scope>NUCLEOTIDE SEQUENCE</scope>
    <source>
        <strain evidence="3">DSM 9154</strain>
    </source>
</reference>
<dbReference type="SUPFAM" id="SSF53850">
    <property type="entry name" value="Periplasmic binding protein-like II"/>
    <property type="match status" value="1"/>
</dbReference>
<evidence type="ECO:0000313" key="3">
    <source>
        <dbReference type="EMBL" id="MBK1695765.1"/>
    </source>
</evidence>
<dbReference type="Gene3D" id="3.40.190.10">
    <property type="entry name" value="Periplasmic binding protein-like II"/>
    <property type="match status" value="1"/>
</dbReference>
<dbReference type="Pfam" id="PF04069">
    <property type="entry name" value="OpuAC"/>
    <property type="match status" value="1"/>
</dbReference>
<dbReference type="InterPro" id="IPR007210">
    <property type="entry name" value="ABC_Gly_betaine_transp_sub-bd"/>
</dbReference>
<keyword evidence="1" id="KW-0732">Signal</keyword>
<gene>
    <name evidence="3" type="ORF">CKO21_00710</name>
</gene>
<dbReference type="CDD" id="cd13640">
    <property type="entry name" value="PBP2_ChoX"/>
    <property type="match status" value="1"/>
</dbReference>
<dbReference type="GO" id="GO:0043190">
    <property type="term" value="C:ATP-binding cassette (ABC) transporter complex"/>
    <property type="evidence" value="ECO:0007669"/>
    <property type="project" value="InterPro"/>
</dbReference>
<proteinExistence type="predicted"/>
<reference evidence="3" key="2">
    <citation type="journal article" date="2020" name="Microorganisms">
        <title>Osmotic Adaptation and Compatible Solute Biosynthesis of Phototrophic Bacteria as Revealed from Genome Analyses.</title>
        <authorList>
            <person name="Imhoff J.F."/>
            <person name="Rahn T."/>
            <person name="Kunzel S."/>
            <person name="Keller A."/>
            <person name="Neulinger S.C."/>
        </authorList>
    </citation>
    <scope>NUCLEOTIDE SEQUENCE</scope>
    <source>
        <strain evidence="3">DSM 9154</strain>
    </source>
</reference>
<dbReference type="PROSITE" id="PS51318">
    <property type="entry name" value="TAT"/>
    <property type="match status" value="1"/>
</dbReference>
<keyword evidence="4" id="KW-1185">Reference proteome</keyword>
<evidence type="ECO:0000256" key="1">
    <source>
        <dbReference type="SAM" id="SignalP"/>
    </source>
</evidence>
<dbReference type="Gene3D" id="3.40.190.100">
    <property type="entry name" value="Glycine betaine-binding periplasmic protein, domain 2"/>
    <property type="match status" value="1"/>
</dbReference>
<dbReference type="EMBL" id="NRRE01000006">
    <property type="protein sequence ID" value="MBK1695765.1"/>
    <property type="molecule type" value="Genomic_DNA"/>
</dbReference>
<organism evidence="3 4">
    <name type="scientific">Rhodovibrio salinarum</name>
    <dbReference type="NCBI Taxonomy" id="1087"/>
    <lineage>
        <taxon>Bacteria</taxon>
        <taxon>Pseudomonadati</taxon>
        <taxon>Pseudomonadota</taxon>
        <taxon>Alphaproteobacteria</taxon>
        <taxon>Rhodospirillales</taxon>
        <taxon>Rhodovibrionaceae</taxon>
        <taxon>Rhodovibrio</taxon>
    </lineage>
</organism>
<protein>
    <recommendedName>
        <fullName evidence="2">ABC-type glycine betaine transport system substrate-binding domain-containing protein</fullName>
    </recommendedName>
</protein>
<evidence type="ECO:0000259" key="2">
    <source>
        <dbReference type="Pfam" id="PF04069"/>
    </source>
</evidence>
<dbReference type="Proteomes" id="UP000778970">
    <property type="component" value="Unassembled WGS sequence"/>
</dbReference>
<dbReference type="InterPro" id="IPR017783">
    <property type="entry name" value="ABC_choline_sub-bd"/>
</dbReference>
<dbReference type="GO" id="GO:0015871">
    <property type="term" value="P:choline transport"/>
    <property type="evidence" value="ECO:0007669"/>
    <property type="project" value="InterPro"/>
</dbReference>
<name>A0A934QFV0_9PROT</name>
<accession>A0A934QFV0</accession>
<dbReference type="InterPro" id="IPR006311">
    <property type="entry name" value="TAT_signal"/>
</dbReference>
<dbReference type="GO" id="GO:0033265">
    <property type="term" value="F:choline binding"/>
    <property type="evidence" value="ECO:0007669"/>
    <property type="project" value="InterPro"/>
</dbReference>
<feature type="chain" id="PRO_5037274054" description="ABC-type glycine betaine transport system substrate-binding domain-containing protein" evidence="1">
    <location>
        <begin position="42"/>
        <end position="329"/>
    </location>
</feature>
<comment type="caution">
    <text evidence="3">The sequence shown here is derived from an EMBL/GenBank/DDBJ whole genome shotgun (WGS) entry which is preliminary data.</text>
</comment>
<feature type="domain" description="ABC-type glycine betaine transport system substrate-binding" evidence="2">
    <location>
        <begin position="46"/>
        <end position="297"/>
    </location>
</feature>
<dbReference type="AlphaFoldDB" id="A0A934QFV0"/>
<feature type="signal peptide" evidence="1">
    <location>
        <begin position="1"/>
        <end position="41"/>
    </location>
</feature>
<evidence type="ECO:0000313" key="4">
    <source>
        <dbReference type="Proteomes" id="UP000778970"/>
    </source>
</evidence>
<dbReference type="GO" id="GO:0022857">
    <property type="term" value="F:transmembrane transporter activity"/>
    <property type="evidence" value="ECO:0007669"/>
    <property type="project" value="InterPro"/>
</dbReference>
<sequence length="329" mass="36336">MTNSNHTTEPARATGIFRRTVLATGLAVCALGLAGPHPAAADEAPTIRFGTPTWPGVTVKSEIAEQLLVHMGYQTSNVNGSPSVILNSLKTDDLDIYLGGWMPTEKDMIDPLVEQGEVKTLTTNIANATMGIAVPTYVWEAGVKSEADLAAHADKFDYKIYGIEAGTGFNKSIRDAIANNRHGLGDWELVPSSTSAMLAQVGRLVDRDQWIVFLGWEPHWMNIAYDIKYLSAKGEPKIAETKSDVLTVANVRMVEDHPMVAKFFSQYQVRKDEQSKWVYEYSYKDRDQEEVAAEWIRNNMDRVSEFLEGVEARNGKPAIEAVRAAVTQG</sequence>